<evidence type="ECO:0000256" key="4">
    <source>
        <dbReference type="ARBA" id="ARBA00012601"/>
    </source>
</evidence>
<dbReference type="SUPFAM" id="SSF51445">
    <property type="entry name" value="(Trans)glycosidases"/>
    <property type="match status" value="1"/>
</dbReference>
<evidence type="ECO:0000256" key="16">
    <source>
        <dbReference type="SAM" id="SignalP"/>
    </source>
</evidence>
<dbReference type="EC" id="3.2.1.4" evidence="4"/>
<protein>
    <recommendedName>
        <fullName evidence="4">cellulase</fullName>
        <ecNumber evidence="4">3.2.1.4</ecNumber>
    </recommendedName>
</protein>
<keyword evidence="5" id="KW-0134">Cell wall</keyword>
<keyword evidence="6" id="KW-0964">Secreted</keyword>
<dbReference type="EMBL" id="CP002394">
    <property type="protein sequence ID" value="ADU31613.1"/>
    <property type="molecule type" value="Genomic_DNA"/>
</dbReference>
<comment type="similarity">
    <text evidence="3">Belongs to the glycosyl hydrolase 5 (cellulase A) family.</text>
</comment>
<evidence type="ECO:0000256" key="15">
    <source>
        <dbReference type="SAM" id="Phobius"/>
    </source>
</evidence>
<dbReference type="KEGG" id="bco:Bcell_3371"/>
<dbReference type="InterPro" id="IPR005086">
    <property type="entry name" value="CBM17/28"/>
</dbReference>
<dbReference type="Gene3D" id="3.20.20.80">
    <property type="entry name" value="Glycosidases"/>
    <property type="match status" value="1"/>
</dbReference>
<dbReference type="eggNOG" id="ENOG503334N">
    <property type="taxonomic scope" value="Bacteria"/>
</dbReference>
<dbReference type="Pfam" id="PF00746">
    <property type="entry name" value="Gram_pos_anchor"/>
    <property type="match status" value="1"/>
</dbReference>
<dbReference type="STRING" id="649639.Bcell_3371"/>
<evidence type="ECO:0000256" key="12">
    <source>
        <dbReference type="ARBA" id="ARBA00023326"/>
    </source>
</evidence>
<keyword evidence="13" id="KW-0175">Coiled coil</keyword>
<evidence type="ECO:0000256" key="10">
    <source>
        <dbReference type="ARBA" id="ARBA00023088"/>
    </source>
</evidence>
<dbReference type="InterPro" id="IPR001547">
    <property type="entry name" value="Glyco_hydro_5"/>
</dbReference>
<dbReference type="InterPro" id="IPR017853">
    <property type="entry name" value="GH"/>
</dbReference>
<accession>E6U1W6</accession>
<evidence type="ECO:0000256" key="8">
    <source>
        <dbReference type="ARBA" id="ARBA00022801"/>
    </source>
</evidence>
<evidence type="ECO:0000313" key="20">
    <source>
        <dbReference type="EMBL" id="ADU31613.1"/>
    </source>
</evidence>
<organism evidence="20 21">
    <name type="scientific">Evansella cellulosilytica (strain ATCC 21833 / DSM 2522 / FERM P-1141 / JCM 9156 / N-4)</name>
    <name type="common">Bacillus cellulosilyticus</name>
    <dbReference type="NCBI Taxonomy" id="649639"/>
    <lineage>
        <taxon>Bacteria</taxon>
        <taxon>Bacillati</taxon>
        <taxon>Bacillota</taxon>
        <taxon>Bacilli</taxon>
        <taxon>Bacillales</taxon>
        <taxon>Bacillaceae</taxon>
        <taxon>Evansella</taxon>
    </lineage>
</organism>
<dbReference type="eggNOG" id="COG2730">
    <property type="taxonomic scope" value="Bacteria"/>
</dbReference>
<dbReference type="InterPro" id="IPR019931">
    <property type="entry name" value="LPXTG_anchor"/>
</dbReference>
<keyword evidence="12" id="KW-0119">Carbohydrate metabolism</keyword>
<evidence type="ECO:0000256" key="1">
    <source>
        <dbReference type="ARBA" id="ARBA00000966"/>
    </source>
</evidence>
<dbReference type="GO" id="GO:0008810">
    <property type="term" value="F:cellulase activity"/>
    <property type="evidence" value="ECO:0007669"/>
    <property type="project" value="UniProtKB-EC"/>
</dbReference>
<evidence type="ECO:0000256" key="6">
    <source>
        <dbReference type="ARBA" id="ARBA00022525"/>
    </source>
</evidence>
<keyword evidence="15" id="KW-0472">Membrane</keyword>
<keyword evidence="9" id="KW-0136">Cellulose degradation</keyword>
<keyword evidence="12" id="KW-0624">Polysaccharide degradation</keyword>
<sequence length="968" mass="105981" precursor="true">MKKKLRKFLAVMMTFLLVATLFAPMVSAEENGNGEEEAPLVNPLPISQDPHVSNYEKYPALLDNGVPKASEGGALSLKEVNGQMTLVDKNNNPIQLRGMSTHGLQWFGEIVNENAFAALADDWGSNMIRLALYVGENGYATRPELINKVYDGIDLAIENDMYVIVDWHVHAPGDPRADVYSGAEEFFLTIAEKYPNNPNILYELANEPSSNNNGGPGITNDEAGWEAVKEYADPIVEALRNSGNADDNIIIVGSPNWSQRPDLAADNPIDDHHTMYTVHFYTGTHNGTNDSYPEETPSDKRSNVMANAKYALDNGVAVFATEWGVSEANGDNGPYLNEADIWLNFLNKNNISWANWSLTNKNETSGSFTPFQLNVSEATPLDPGDGQVWTKEQLSLSGEYVRSRIIGEEYEPIDRTPRETFTEVIWDFNDGTTQGFGVNAGSTLEGFTVTNENNALQIAGISEANSVWDVRISADNWDETVDIAGAQELSMEIIVDEPTMVEIGAIPQSASAGWANPVEVAVSPEDFDLQEDGNYMAVLTLTAEDAPNLSNIANSSEDSLLNNIILLINTEDADAISLDNISVSGDRESIPEPVVHDEKGTATLPSTFEDGTRQGWDWHSESGVKTSLTIEEANGSNALSWEYAYPEVKPSDGWATAPRLDFWKDNLVRGDNEFVAFDFYIDPVEERATEGEISINLTFQPPSMGFWAQAPSTFDIDLEALDEATLTEDGLYHFEVEIDITNITNLQDDTELRNMMLIFADGESDFAGRVYVDNVRFDMSLEKKVEVLSRTIAELLEQIETIEADNAERIAELEDQIAELEEQLNELVDSSVVEELQRIIEDLLAQIAALEQQVQELKDAANGVTPQPGNGDGSSDDVDNGTTDGGDNGSTDGENNGSEEGESGSTEDEDSDSSDGAEETGSSSKEGKDGEKLPNTATNMFNFLMVGLMLLAIGIVTFVIKRKNVAIK</sequence>
<proteinExistence type="inferred from homology"/>
<evidence type="ECO:0000256" key="3">
    <source>
        <dbReference type="ARBA" id="ARBA00005641"/>
    </source>
</evidence>
<keyword evidence="8 20" id="KW-0378">Hydrolase</keyword>
<comment type="catalytic activity">
    <reaction evidence="1">
        <text>Endohydrolysis of (1-&gt;4)-beta-D-glucosidic linkages in cellulose, lichenin and cereal beta-D-glucans.</text>
        <dbReference type="EC" id="3.2.1.4"/>
    </reaction>
</comment>
<dbReference type="Pfam" id="PF00150">
    <property type="entry name" value="Cellulase"/>
    <property type="match status" value="1"/>
</dbReference>
<evidence type="ECO:0000259" key="19">
    <source>
        <dbReference type="Pfam" id="PF03424"/>
    </source>
</evidence>
<feature type="compositionally biased region" description="Acidic residues" evidence="14">
    <location>
        <begin position="897"/>
        <end position="918"/>
    </location>
</feature>
<keyword evidence="11 20" id="KW-0326">Glycosidase</keyword>
<feature type="chain" id="PRO_5003212508" description="cellulase" evidence="16">
    <location>
        <begin position="29"/>
        <end position="968"/>
    </location>
</feature>
<keyword evidence="15" id="KW-1133">Transmembrane helix</keyword>
<keyword evidence="10" id="KW-0572">Peptidoglycan-anchor</keyword>
<comment type="subcellular location">
    <subcellularLocation>
        <location evidence="2">Secreted</location>
        <location evidence="2">Cell wall</location>
        <topology evidence="2">Peptidoglycan-anchor</topology>
    </subcellularLocation>
</comment>
<evidence type="ECO:0000256" key="9">
    <source>
        <dbReference type="ARBA" id="ARBA00023001"/>
    </source>
</evidence>
<dbReference type="OrthoDB" id="154460at2"/>
<name>E6U1W6_EVAC2</name>
<dbReference type="PROSITE" id="PS00659">
    <property type="entry name" value="GLYCOSYL_HYDROL_F5"/>
    <property type="match status" value="1"/>
</dbReference>
<evidence type="ECO:0000259" key="17">
    <source>
        <dbReference type="Pfam" id="PF00150"/>
    </source>
</evidence>
<dbReference type="NCBIfam" id="TIGR01167">
    <property type="entry name" value="LPXTG_anchor"/>
    <property type="match status" value="1"/>
</dbReference>
<feature type="coiled-coil region" evidence="13">
    <location>
        <begin position="785"/>
        <end position="860"/>
    </location>
</feature>
<dbReference type="GO" id="GO:0030245">
    <property type="term" value="P:cellulose catabolic process"/>
    <property type="evidence" value="ECO:0007669"/>
    <property type="project" value="UniProtKB-KW"/>
</dbReference>
<evidence type="ECO:0000256" key="14">
    <source>
        <dbReference type="SAM" id="MobiDB-lite"/>
    </source>
</evidence>
<keyword evidence="15" id="KW-0812">Transmembrane</keyword>
<keyword evidence="7 16" id="KW-0732">Signal</keyword>
<dbReference type="PANTHER" id="PTHR34142:SF1">
    <property type="entry name" value="GLYCOSIDE HYDROLASE FAMILY 5 DOMAIN-CONTAINING PROTEIN"/>
    <property type="match status" value="1"/>
</dbReference>
<evidence type="ECO:0000256" key="2">
    <source>
        <dbReference type="ARBA" id="ARBA00004168"/>
    </source>
</evidence>
<evidence type="ECO:0000256" key="13">
    <source>
        <dbReference type="SAM" id="Coils"/>
    </source>
</evidence>
<evidence type="ECO:0000256" key="7">
    <source>
        <dbReference type="ARBA" id="ARBA00022729"/>
    </source>
</evidence>
<evidence type="ECO:0000256" key="5">
    <source>
        <dbReference type="ARBA" id="ARBA00022512"/>
    </source>
</evidence>
<dbReference type="Pfam" id="PF03424">
    <property type="entry name" value="CBM_17_28"/>
    <property type="match status" value="2"/>
</dbReference>
<dbReference type="HOGENOM" id="CLU_012932_0_0_9"/>
<feature type="transmembrane region" description="Helical" evidence="15">
    <location>
        <begin position="940"/>
        <end position="960"/>
    </location>
</feature>
<feature type="region of interest" description="Disordered" evidence="14">
    <location>
        <begin position="861"/>
        <end position="934"/>
    </location>
</feature>
<evidence type="ECO:0000313" key="21">
    <source>
        <dbReference type="Proteomes" id="UP000001401"/>
    </source>
</evidence>
<dbReference type="SUPFAM" id="SSF49785">
    <property type="entry name" value="Galactose-binding domain-like"/>
    <property type="match status" value="2"/>
</dbReference>
<feature type="domain" description="Glycoside hydrolase family 5" evidence="17">
    <location>
        <begin position="87"/>
        <end position="362"/>
    </location>
</feature>
<dbReference type="RefSeq" id="WP_013489944.1">
    <property type="nucleotide sequence ID" value="NC_014829.1"/>
</dbReference>
<dbReference type="InterPro" id="IPR008979">
    <property type="entry name" value="Galactose-bd-like_sf"/>
</dbReference>
<dbReference type="Gene3D" id="2.60.120.260">
    <property type="entry name" value="Galactose-binding domain-like"/>
    <property type="match status" value="2"/>
</dbReference>
<dbReference type="PANTHER" id="PTHR34142">
    <property type="entry name" value="ENDO-BETA-1,4-GLUCANASE A"/>
    <property type="match status" value="1"/>
</dbReference>
<dbReference type="InterPro" id="IPR018087">
    <property type="entry name" value="Glyco_hydro_5_CS"/>
</dbReference>
<feature type="domain" description="Gram-positive cocci surface proteins LPxTG" evidence="18">
    <location>
        <begin position="929"/>
        <end position="965"/>
    </location>
</feature>
<feature type="domain" description="Carbohydrate binding module family 17/28" evidence="19">
    <location>
        <begin position="424"/>
        <end position="583"/>
    </location>
</feature>
<evidence type="ECO:0000259" key="18">
    <source>
        <dbReference type="Pfam" id="PF00746"/>
    </source>
</evidence>
<keyword evidence="21" id="KW-1185">Reference proteome</keyword>
<reference evidence="20 21" key="1">
    <citation type="submission" date="2010-12" db="EMBL/GenBank/DDBJ databases">
        <title>Complete sequence of Bacillus cellulosilyticus DSM 2522.</title>
        <authorList>
            <consortium name="US DOE Joint Genome Institute"/>
            <person name="Lucas S."/>
            <person name="Copeland A."/>
            <person name="Lapidus A."/>
            <person name="Cheng J.-F."/>
            <person name="Bruce D."/>
            <person name="Goodwin L."/>
            <person name="Pitluck S."/>
            <person name="Chertkov O."/>
            <person name="Detter J.C."/>
            <person name="Han C."/>
            <person name="Tapia R."/>
            <person name="Land M."/>
            <person name="Hauser L."/>
            <person name="Jeffries C."/>
            <person name="Kyrpides N."/>
            <person name="Ivanova N."/>
            <person name="Mikhailova N."/>
            <person name="Brumm P."/>
            <person name="Mead D."/>
            <person name="Woyke T."/>
        </authorList>
    </citation>
    <scope>NUCLEOTIDE SEQUENCE [LARGE SCALE GENOMIC DNA]</scope>
    <source>
        <strain evidence="21">ATCC 21833 / DSM 2522 / FERM P-1141 / JCM 9156 / N-4</strain>
    </source>
</reference>
<feature type="signal peptide" evidence="16">
    <location>
        <begin position="1"/>
        <end position="28"/>
    </location>
</feature>
<dbReference type="Proteomes" id="UP000001401">
    <property type="component" value="Chromosome"/>
</dbReference>
<evidence type="ECO:0000256" key="11">
    <source>
        <dbReference type="ARBA" id="ARBA00023295"/>
    </source>
</evidence>
<dbReference type="AlphaFoldDB" id="E6U1W6"/>
<feature type="domain" description="Carbohydrate binding module family 17/28" evidence="19">
    <location>
        <begin position="603"/>
        <end position="777"/>
    </location>
</feature>
<gene>
    <name evidence="20" type="ordered locus">Bcell_3371</name>
</gene>